<dbReference type="GO" id="GO:0005829">
    <property type="term" value="C:cytosol"/>
    <property type="evidence" value="ECO:0007669"/>
    <property type="project" value="TreeGrafter"/>
</dbReference>
<dbReference type="KEGG" id="aacx:DEACI_2604"/>
<evidence type="ECO:0000259" key="1">
    <source>
        <dbReference type="Pfam" id="PF01968"/>
    </source>
</evidence>
<dbReference type="PANTHER" id="PTHR11365:SF2">
    <property type="entry name" value="5-OXOPROLINASE"/>
    <property type="match status" value="1"/>
</dbReference>
<dbReference type="Pfam" id="PF05378">
    <property type="entry name" value="Hydant_A_N"/>
    <property type="match status" value="1"/>
</dbReference>
<proteinExistence type="predicted"/>
<dbReference type="EC" id="3.-.-.-" evidence="3"/>
<accession>A0A8S0VXI1</accession>
<keyword evidence="5" id="KW-1185">Reference proteome</keyword>
<evidence type="ECO:0000259" key="2">
    <source>
        <dbReference type="Pfam" id="PF05378"/>
    </source>
</evidence>
<dbReference type="GO" id="GO:0017168">
    <property type="term" value="F:5-oxoprolinase (ATP-hydrolyzing) activity"/>
    <property type="evidence" value="ECO:0007669"/>
    <property type="project" value="TreeGrafter"/>
</dbReference>
<dbReference type="AlphaFoldDB" id="A0A8S0VXI1"/>
<name>A0A8S0VXI1_9FIRM</name>
<dbReference type="InterPro" id="IPR043129">
    <property type="entry name" value="ATPase_NBD"/>
</dbReference>
<dbReference type="EMBL" id="CDGJ01000078">
    <property type="protein sequence ID" value="CEJ08223.1"/>
    <property type="molecule type" value="Genomic_DNA"/>
</dbReference>
<reference evidence="3" key="2">
    <citation type="submission" date="2020-01" db="EMBL/GenBank/DDBJ databases">
        <authorList>
            <person name="Hornung B."/>
        </authorList>
    </citation>
    <scope>NUCLEOTIDE SEQUENCE</scope>
    <source>
        <strain evidence="3">PacBioINE</strain>
    </source>
</reference>
<dbReference type="InterPro" id="IPR002821">
    <property type="entry name" value="Hydantoinase_A"/>
</dbReference>
<reference evidence="4" key="1">
    <citation type="submission" date="2014-11" db="EMBL/GenBank/DDBJ databases">
        <authorList>
            <person name="Hornung B.V."/>
        </authorList>
    </citation>
    <scope>NUCLEOTIDE SEQUENCE</scope>
    <source>
        <strain evidence="4">INE</strain>
    </source>
</reference>
<organism evidence="3">
    <name type="scientific">Acididesulfobacillus acetoxydans</name>
    <dbReference type="NCBI Taxonomy" id="1561005"/>
    <lineage>
        <taxon>Bacteria</taxon>
        <taxon>Bacillati</taxon>
        <taxon>Bacillota</taxon>
        <taxon>Clostridia</taxon>
        <taxon>Eubacteriales</taxon>
        <taxon>Peptococcaceae</taxon>
        <taxon>Acididesulfobacillus</taxon>
    </lineage>
</organism>
<dbReference type="PANTHER" id="PTHR11365">
    <property type="entry name" value="5-OXOPROLINASE RELATED"/>
    <property type="match status" value="1"/>
</dbReference>
<protein>
    <submittedName>
        <fullName evidence="3 4">Hydantoinase/oxoprolinase</fullName>
        <ecNumber evidence="3">3.-.-.-</ecNumber>
    </submittedName>
</protein>
<dbReference type="InterPro" id="IPR008040">
    <property type="entry name" value="Hydant_A_N"/>
</dbReference>
<dbReference type="InterPro" id="IPR045079">
    <property type="entry name" value="Oxoprolinase-like"/>
</dbReference>
<evidence type="ECO:0000313" key="4">
    <source>
        <dbReference type="EMBL" id="CEJ08223.1"/>
    </source>
</evidence>
<keyword evidence="3" id="KW-0378">Hydrolase</keyword>
<gene>
    <name evidence="3" type="ORF">DEACI_2604</name>
    <name evidence="4" type="ORF">DEACI_2698</name>
</gene>
<dbReference type="Proteomes" id="UP000836597">
    <property type="component" value="Chromosome"/>
</dbReference>
<evidence type="ECO:0000313" key="5">
    <source>
        <dbReference type="Proteomes" id="UP001071230"/>
    </source>
</evidence>
<sequence>MRRHVGIDVGGTFTDAVLINQEEIENKTKVPTDQDNLLHTLLSALDRLGLDGGNPVDEITVSTTLVTNAILQGRFPPVELYLLPGTGMKLESLSWPVPYKIMSGTIDYRGREVLPPDELQWRRILQERKLNPSKSDHVAIVGKFSHRNQLHEEQLAAYWRQAEPGVNLALGHEWGQANFYRRSLTTYLNLASQDLWQEFARELERAVCERGCHAPIKVLKTDGGVLPLDRVRPVETIYSGPTAGVLGAMAQNPDASYVVVDIGGTTTDLGIVLSGSPLVSVRGAKIGPYKTLVRSLAVRSVAVGADSAIVREAGSLSLARYRLGPAYCLGGPAPTPTDAMCYLGVVPYGDRVRAEEALASLLPDEHRLPADLTRLAKSLLEEMAGRLAVEIRAMEQEWQDEPAYKIWGVLHPQEARQFYVWASGGGARGLRDFLQRKLHTEVRVGQFPEVSNAVGAALARPTFSCTLHLDTVLGRFSVEEAGEQGKWQGAKRPHAEVDSFLEKTAERLAGAKSIDLTGAEKEPFDFFPVVQGYRTVGQIVRGRLYVPPGVWGHLHQRPEGGSRRAET</sequence>
<dbReference type="GO" id="GO:0006749">
    <property type="term" value="P:glutathione metabolic process"/>
    <property type="evidence" value="ECO:0007669"/>
    <property type="project" value="TreeGrafter"/>
</dbReference>
<feature type="domain" description="Hydantoinase/oxoprolinase N-terminal" evidence="2">
    <location>
        <begin position="4"/>
        <end position="158"/>
    </location>
</feature>
<dbReference type="SUPFAM" id="SSF53067">
    <property type="entry name" value="Actin-like ATPase domain"/>
    <property type="match status" value="1"/>
</dbReference>
<dbReference type="Proteomes" id="UP001071230">
    <property type="component" value="Unassembled WGS sequence"/>
</dbReference>
<feature type="domain" description="Hydantoinase A/oxoprolinase" evidence="1">
    <location>
        <begin position="183"/>
        <end position="461"/>
    </location>
</feature>
<dbReference type="Pfam" id="PF01968">
    <property type="entry name" value="Hydantoinase_A"/>
    <property type="match status" value="1"/>
</dbReference>
<dbReference type="EMBL" id="LR746496">
    <property type="protein sequence ID" value="CAA7601933.1"/>
    <property type="molecule type" value="Genomic_DNA"/>
</dbReference>
<evidence type="ECO:0000313" key="3">
    <source>
        <dbReference type="EMBL" id="CAA7601933.1"/>
    </source>
</evidence>